<name>A0AA88PD31_9TELE</name>
<proteinExistence type="predicted"/>
<evidence type="ECO:0000313" key="3">
    <source>
        <dbReference type="Proteomes" id="UP001187343"/>
    </source>
</evidence>
<keyword evidence="1" id="KW-1133">Transmembrane helix</keyword>
<organism evidence="2 3">
    <name type="scientific">Cirrhinus molitorella</name>
    <name type="common">mud carp</name>
    <dbReference type="NCBI Taxonomy" id="172907"/>
    <lineage>
        <taxon>Eukaryota</taxon>
        <taxon>Metazoa</taxon>
        <taxon>Chordata</taxon>
        <taxon>Craniata</taxon>
        <taxon>Vertebrata</taxon>
        <taxon>Euteleostomi</taxon>
        <taxon>Actinopterygii</taxon>
        <taxon>Neopterygii</taxon>
        <taxon>Teleostei</taxon>
        <taxon>Ostariophysi</taxon>
        <taxon>Cypriniformes</taxon>
        <taxon>Cyprinidae</taxon>
        <taxon>Labeoninae</taxon>
        <taxon>Labeonini</taxon>
        <taxon>Cirrhinus</taxon>
    </lineage>
</organism>
<keyword evidence="1" id="KW-0812">Transmembrane</keyword>
<protein>
    <submittedName>
        <fullName evidence="2">Uncharacterized protein</fullName>
    </submittedName>
</protein>
<accession>A0AA88PD31</accession>
<keyword evidence="1" id="KW-0472">Membrane</keyword>
<dbReference type="Proteomes" id="UP001187343">
    <property type="component" value="Unassembled WGS sequence"/>
</dbReference>
<evidence type="ECO:0000313" key="2">
    <source>
        <dbReference type="EMBL" id="KAK2876151.1"/>
    </source>
</evidence>
<comment type="caution">
    <text evidence="2">The sequence shown here is derived from an EMBL/GenBank/DDBJ whole genome shotgun (WGS) entry which is preliminary data.</text>
</comment>
<gene>
    <name evidence="2" type="ORF">Q8A67_020247</name>
</gene>
<reference evidence="2" key="1">
    <citation type="submission" date="2023-08" db="EMBL/GenBank/DDBJ databases">
        <title>Chromosome-level Genome Assembly of mud carp (Cirrhinus molitorella).</title>
        <authorList>
            <person name="Liu H."/>
        </authorList>
    </citation>
    <scope>NUCLEOTIDE SEQUENCE</scope>
    <source>
        <strain evidence="2">Prfri</strain>
        <tissue evidence="2">Muscle</tissue>
    </source>
</reference>
<feature type="transmembrane region" description="Helical" evidence="1">
    <location>
        <begin position="6"/>
        <end position="25"/>
    </location>
</feature>
<dbReference type="EMBL" id="JAUYZG010000020">
    <property type="protein sequence ID" value="KAK2876151.1"/>
    <property type="molecule type" value="Genomic_DNA"/>
</dbReference>
<evidence type="ECO:0000256" key="1">
    <source>
        <dbReference type="SAM" id="Phobius"/>
    </source>
</evidence>
<sequence length="145" mass="16345">MSLSSFRLVVVVFFLLAGPFIIFLFKWQTETDRTAGDTVPKGAFVLLMAAIDNSAAQHLLQIREMPNSSLSPEPLASHCPNEAQNNAHSRQFANPESKQVPLDLSRADMIALNPFSSDRVKERWLREENVGSPYAFYKLVLQYQC</sequence>
<dbReference type="AlphaFoldDB" id="A0AA88PD31"/>
<keyword evidence="3" id="KW-1185">Reference proteome</keyword>